<reference evidence="3 5" key="3">
    <citation type="journal article" date="2020" name="Biotechnol. Biofuels">
        <title>New insights from the biogas microbiome by comprehensive genome-resolved metagenomics of nearly 1600 species originating from multiple anaerobic digesters.</title>
        <authorList>
            <person name="Campanaro S."/>
            <person name="Treu L."/>
            <person name="Rodriguez-R L.M."/>
            <person name="Kovalovszki A."/>
            <person name="Ziels R.M."/>
            <person name="Maus I."/>
            <person name="Zhu X."/>
            <person name="Kougias P.G."/>
            <person name="Basile A."/>
            <person name="Luo G."/>
            <person name="Schluter A."/>
            <person name="Konstantinidis K.T."/>
            <person name="Angelidaki I."/>
        </authorList>
    </citation>
    <scope>NUCLEOTIDE SEQUENCE [LARGE SCALE GENOMIC DNA]</scope>
    <source>
        <strain evidence="3">AS22ysBPME_46</strain>
    </source>
</reference>
<feature type="transmembrane region" description="Helical" evidence="1">
    <location>
        <begin position="15"/>
        <end position="35"/>
    </location>
</feature>
<gene>
    <name evidence="2" type="ORF">AOB57_002755</name>
    <name evidence="3" type="ORF">GX302_06400</name>
</gene>
<sequence>MILHSLGAIDVNDSGIYLLIFAIVALIWGLIFLTAKIDNDNLWIQDAKKVRELERAVDRVGKQDDVRKRRNLGNKRM</sequence>
<name>A0A660HPP6_9EURY</name>
<evidence type="ECO:0000313" key="5">
    <source>
        <dbReference type="Proteomes" id="UP000585579"/>
    </source>
</evidence>
<accession>A0A660HPP6</accession>
<dbReference type="KEGG" id="mfz:AOB57_002755"/>
<dbReference type="RefSeq" id="WP_054298535.1">
    <property type="nucleotide sequence ID" value="NZ_CP032683.1"/>
</dbReference>
<dbReference type="EMBL" id="CP032683">
    <property type="protein sequence ID" value="AYK14257.1"/>
    <property type="molecule type" value="Genomic_DNA"/>
</dbReference>
<dbReference type="EMBL" id="JAAYQL010000035">
    <property type="protein sequence ID" value="NLK32462.1"/>
    <property type="molecule type" value="Genomic_DNA"/>
</dbReference>
<proteinExistence type="predicted"/>
<evidence type="ECO:0000313" key="3">
    <source>
        <dbReference type="EMBL" id="NLK32462.1"/>
    </source>
</evidence>
<reference evidence="2" key="2">
    <citation type="submission" date="2018-10" db="EMBL/GenBank/DDBJ databases">
        <authorList>
            <person name="Fischer M.A."/>
            <person name="Kern T."/>
            <person name="Deppenmeier U."/>
            <person name="Schmitz R.A."/>
            <person name="Rother M."/>
        </authorList>
    </citation>
    <scope>NUCLEOTIDE SEQUENCE</scope>
    <source>
        <strain evidence="2">E03.2</strain>
    </source>
</reference>
<reference evidence="2 4" key="1">
    <citation type="journal article" date="2016" name="Int. J. Syst. Evol. Microbiol.">
        <title>Methanosarcina flavescens sp. nov., a methanogenic archaeon isolated from a full-scale anaerobic digester.</title>
        <authorList>
            <person name="Kern T."/>
            <person name="Fischer M.A."/>
            <person name="Deppenmeier U."/>
            <person name="Schmitz R.A."/>
            <person name="Rother M."/>
        </authorList>
    </citation>
    <scope>NUCLEOTIDE SEQUENCE [LARGE SCALE GENOMIC DNA]</scope>
    <source>
        <strain evidence="2 4">E03.2</strain>
    </source>
</reference>
<dbReference type="Proteomes" id="UP000585579">
    <property type="component" value="Unassembled WGS sequence"/>
</dbReference>
<evidence type="ECO:0000313" key="4">
    <source>
        <dbReference type="Proteomes" id="UP000053087"/>
    </source>
</evidence>
<keyword evidence="1" id="KW-0812">Transmembrane</keyword>
<protein>
    <submittedName>
        <fullName evidence="2">Uncharacterized protein</fullName>
    </submittedName>
</protein>
<dbReference type="AlphaFoldDB" id="A0A660HPP6"/>
<evidence type="ECO:0000256" key="1">
    <source>
        <dbReference type="SAM" id="Phobius"/>
    </source>
</evidence>
<keyword evidence="4" id="KW-1185">Reference proteome</keyword>
<keyword evidence="1" id="KW-0472">Membrane</keyword>
<dbReference type="OrthoDB" id="379403at2157"/>
<dbReference type="Proteomes" id="UP000053087">
    <property type="component" value="Chromosome"/>
</dbReference>
<evidence type="ECO:0000313" key="2">
    <source>
        <dbReference type="EMBL" id="AYK14257.1"/>
    </source>
</evidence>
<dbReference type="GeneID" id="53687010"/>
<keyword evidence="1" id="KW-1133">Transmembrane helix</keyword>
<organism evidence="2 4">
    <name type="scientific">Methanosarcina flavescens</name>
    <dbReference type="NCBI Taxonomy" id="1715806"/>
    <lineage>
        <taxon>Archaea</taxon>
        <taxon>Methanobacteriati</taxon>
        <taxon>Methanobacteriota</taxon>
        <taxon>Stenosarchaea group</taxon>
        <taxon>Methanomicrobia</taxon>
        <taxon>Methanosarcinales</taxon>
        <taxon>Methanosarcinaceae</taxon>
        <taxon>Methanosarcina</taxon>
    </lineage>
</organism>